<sequence length="209" mass="22954">MSSQATTAEGEAPQFYELVPHHHAPHGSTQIGFWIYLMSDCLIFASLFAIYGVLGGNFAAGPSPEHLFNLQLVAVSTGALLLSSITYGFAMLDMDEGKKTGTLVWLVITGLLGAVFLGLTLYEFYHMIHEGAVPQRSAFLSAFFVLVGTHALHVTFGILWLVTLLVQISAKGLVPANKIRVQCLSMFWHFLDVIWIGVFTVVYLMGMLR</sequence>
<evidence type="ECO:0000256" key="2">
    <source>
        <dbReference type="ARBA" id="ARBA00010581"/>
    </source>
</evidence>
<dbReference type="PANTHER" id="PTHR11403:SF2">
    <property type="entry name" value="CYTOCHROME BO(3) UBIQUINOL OXIDASE SUBUNIT 3"/>
    <property type="match status" value="1"/>
</dbReference>
<evidence type="ECO:0000313" key="20">
    <source>
        <dbReference type="EMBL" id="KFL32626.1"/>
    </source>
</evidence>
<evidence type="ECO:0000256" key="6">
    <source>
        <dbReference type="ARBA" id="ARBA00022475"/>
    </source>
</evidence>
<evidence type="ECO:0000313" key="21">
    <source>
        <dbReference type="Proteomes" id="UP000028981"/>
    </source>
</evidence>
<evidence type="ECO:0000256" key="18">
    <source>
        <dbReference type="SAM" id="Phobius"/>
    </source>
</evidence>
<dbReference type="GO" id="GO:0004129">
    <property type="term" value="F:cytochrome-c oxidase activity"/>
    <property type="evidence" value="ECO:0007669"/>
    <property type="project" value="InterPro"/>
</dbReference>
<keyword evidence="6" id="KW-1003">Cell membrane</keyword>
<feature type="transmembrane region" description="Helical" evidence="18">
    <location>
        <begin position="66"/>
        <end position="90"/>
    </location>
</feature>
<evidence type="ECO:0000256" key="9">
    <source>
        <dbReference type="ARBA" id="ARBA00022989"/>
    </source>
</evidence>
<dbReference type="InterPro" id="IPR000298">
    <property type="entry name" value="Cyt_c_oxidase-like_su3"/>
</dbReference>
<evidence type="ECO:0000256" key="13">
    <source>
        <dbReference type="ARBA" id="ARBA00030072"/>
    </source>
</evidence>
<dbReference type="NCBIfam" id="TIGR02842">
    <property type="entry name" value="CyoC"/>
    <property type="match status" value="1"/>
</dbReference>
<evidence type="ECO:0000256" key="12">
    <source>
        <dbReference type="ARBA" id="ARBA00025694"/>
    </source>
</evidence>
<dbReference type="AlphaFoldDB" id="A0A087M6X3"/>
<dbReference type="Pfam" id="PF00510">
    <property type="entry name" value="COX3"/>
    <property type="match status" value="1"/>
</dbReference>
<feature type="transmembrane region" description="Helical" evidence="18">
    <location>
        <begin position="186"/>
        <end position="206"/>
    </location>
</feature>
<keyword evidence="21" id="KW-1185">Reference proteome</keyword>
<dbReference type="Gene3D" id="1.20.120.80">
    <property type="entry name" value="Cytochrome c oxidase, subunit III, four-helix bundle"/>
    <property type="match status" value="1"/>
</dbReference>
<keyword evidence="11 18" id="KW-0472">Membrane</keyword>
<dbReference type="InterPro" id="IPR013833">
    <property type="entry name" value="Cyt_c_oxidase_su3_a-hlx"/>
</dbReference>
<evidence type="ECO:0000256" key="11">
    <source>
        <dbReference type="ARBA" id="ARBA00023136"/>
    </source>
</evidence>
<proteinExistence type="inferred from homology"/>
<dbReference type="RefSeq" id="WP_035077530.1">
    <property type="nucleotide sequence ID" value="NZ_JQGC01000001.1"/>
</dbReference>
<dbReference type="InterPro" id="IPR024791">
    <property type="entry name" value="Cyt_c/ubiquinol_Oxase_su3"/>
</dbReference>
<comment type="subunit">
    <text evidence="3">Heterooctamer of two A chains, two B chains, two C chains and two D chains.</text>
</comment>
<dbReference type="InterPro" id="IPR014206">
    <property type="entry name" value="Cyt_c_ubiqinol_oxidase_su3"/>
</dbReference>
<reference evidence="20 21" key="1">
    <citation type="submission" date="2014-08" db="EMBL/GenBank/DDBJ databases">
        <authorList>
            <person name="Hassan Y.I."/>
            <person name="Lepp D."/>
            <person name="Zhou T."/>
        </authorList>
    </citation>
    <scope>NUCLEOTIDE SEQUENCE [LARGE SCALE GENOMIC DNA]</scope>
    <source>
        <strain evidence="20 21">IFO13584</strain>
    </source>
</reference>
<feature type="transmembrane region" description="Helical" evidence="18">
    <location>
        <begin position="102"/>
        <end position="125"/>
    </location>
</feature>
<feature type="transmembrane region" description="Helical" evidence="18">
    <location>
        <begin position="137"/>
        <end position="166"/>
    </location>
</feature>
<dbReference type="OrthoDB" id="9810850at2"/>
<keyword evidence="5" id="KW-0813">Transport</keyword>
<feature type="domain" description="Heme-copper oxidase subunit III family profile" evidence="19">
    <location>
        <begin position="1"/>
        <end position="207"/>
    </location>
</feature>
<evidence type="ECO:0000256" key="14">
    <source>
        <dbReference type="ARBA" id="ARBA00031884"/>
    </source>
</evidence>
<comment type="function">
    <text evidence="12">Cytochrome bo(3) ubiquinol terminal oxidase is the component of the aerobic respiratory chain of E.coli that predominates when cells are grown at high aeration. Has proton pump activity across the membrane in addition to electron transfer, pumping 2 protons/electron.</text>
</comment>
<accession>A0A087M6X3</accession>
<evidence type="ECO:0000256" key="16">
    <source>
        <dbReference type="ARBA" id="ARBA00032717"/>
    </source>
</evidence>
<evidence type="ECO:0000256" key="5">
    <source>
        <dbReference type="ARBA" id="ARBA00022448"/>
    </source>
</evidence>
<evidence type="ECO:0000256" key="7">
    <source>
        <dbReference type="ARBA" id="ARBA00022692"/>
    </source>
</evidence>
<comment type="caution">
    <text evidence="20">The sequence shown here is derived from an EMBL/GenBank/DDBJ whole genome shotgun (WGS) entry which is preliminary data.</text>
</comment>
<dbReference type="GO" id="GO:0005886">
    <property type="term" value="C:plasma membrane"/>
    <property type="evidence" value="ECO:0007669"/>
    <property type="project" value="UniProtKB-SubCell"/>
</dbReference>
<evidence type="ECO:0000256" key="10">
    <source>
        <dbReference type="ARBA" id="ARBA00023002"/>
    </source>
</evidence>
<keyword evidence="8" id="KW-0249">Electron transport</keyword>
<protein>
    <recommendedName>
        <fullName evidence="4">Cytochrome bo(3) ubiquinol oxidase subunit 3</fullName>
    </recommendedName>
    <alternativeName>
        <fullName evidence="15">Cytochrome o ubiquinol oxidase subunit 3</fullName>
    </alternativeName>
    <alternativeName>
        <fullName evidence="13">Oxidase bo(3) subunit 3</fullName>
    </alternativeName>
    <alternativeName>
        <fullName evidence="16">Ubiquinol oxidase polypeptide III</fullName>
    </alternativeName>
    <alternativeName>
        <fullName evidence="14">Ubiquinol oxidase subunit 3</fullName>
    </alternativeName>
</protein>
<dbReference type="InterPro" id="IPR035973">
    <property type="entry name" value="Cyt_c_oxidase_su3-like_sf"/>
</dbReference>
<keyword evidence="7 17" id="KW-0812">Transmembrane</keyword>
<dbReference type="STRING" id="46914.JP75_00215"/>
<organism evidence="20 21">
    <name type="scientific">Devosia riboflavina</name>
    <dbReference type="NCBI Taxonomy" id="46914"/>
    <lineage>
        <taxon>Bacteria</taxon>
        <taxon>Pseudomonadati</taxon>
        <taxon>Pseudomonadota</taxon>
        <taxon>Alphaproteobacteria</taxon>
        <taxon>Hyphomicrobiales</taxon>
        <taxon>Devosiaceae</taxon>
        <taxon>Devosia</taxon>
    </lineage>
</organism>
<evidence type="ECO:0000256" key="17">
    <source>
        <dbReference type="RuleBase" id="RU003376"/>
    </source>
</evidence>
<dbReference type="SUPFAM" id="SSF81452">
    <property type="entry name" value="Cytochrome c oxidase subunit III-like"/>
    <property type="match status" value="1"/>
</dbReference>
<dbReference type="PROSITE" id="PS50253">
    <property type="entry name" value="COX3"/>
    <property type="match status" value="1"/>
</dbReference>
<evidence type="ECO:0000256" key="15">
    <source>
        <dbReference type="ARBA" id="ARBA00032189"/>
    </source>
</evidence>
<dbReference type="GO" id="GO:0009486">
    <property type="term" value="F:cytochrome bo3 ubiquinol oxidase activity"/>
    <property type="evidence" value="ECO:0007669"/>
    <property type="project" value="InterPro"/>
</dbReference>
<dbReference type="FunFam" id="1.20.120.80:FF:000001">
    <property type="entry name" value="Cytochrome (Ubi)quinol oxidase subunit III"/>
    <property type="match status" value="1"/>
</dbReference>
<dbReference type="GO" id="GO:0019646">
    <property type="term" value="P:aerobic electron transport chain"/>
    <property type="evidence" value="ECO:0007669"/>
    <property type="project" value="InterPro"/>
</dbReference>
<evidence type="ECO:0000256" key="1">
    <source>
        <dbReference type="ARBA" id="ARBA00004651"/>
    </source>
</evidence>
<dbReference type="PANTHER" id="PTHR11403">
    <property type="entry name" value="CYTOCHROME C OXIDASE SUBUNIT III"/>
    <property type="match status" value="1"/>
</dbReference>
<comment type="similarity">
    <text evidence="2 17">Belongs to the cytochrome c oxidase subunit 3 family.</text>
</comment>
<comment type="subcellular location">
    <subcellularLocation>
        <location evidence="1 17">Cell membrane</location>
        <topology evidence="1 17">Multi-pass membrane protein</topology>
    </subcellularLocation>
</comment>
<gene>
    <name evidence="20" type="ORF">JP75_00215</name>
</gene>
<dbReference type="Proteomes" id="UP000028981">
    <property type="component" value="Unassembled WGS sequence"/>
</dbReference>
<keyword evidence="10" id="KW-0560">Oxidoreductase</keyword>
<dbReference type="EMBL" id="JQGC01000001">
    <property type="protein sequence ID" value="KFL32626.1"/>
    <property type="molecule type" value="Genomic_DNA"/>
</dbReference>
<dbReference type="InterPro" id="IPR033946">
    <property type="entry name" value="Ubiquinol_oxase_su3_dom"/>
</dbReference>
<evidence type="ECO:0000259" key="19">
    <source>
        <dbReference type="PROSITE" id="PS50253"/>
    </source>
</evidence>
<evidence type="ECO:0000256" key="4">
    <source>
        <dbReference type="ARBA" id="ARBA00014687"/>
    </source>
</evidence>
<feature type="transmembrane region" description="Helical" evidence="18">
    <location>
        <begin position="33"/>
        <end position="54"/>
    </location>
</feature>
<evidence type="ECO:0000256" key="3">
    <source>
        <dbReference type="ARBA" id="ARBA00011700"/>
    </source>
</evidence>
<name>A0A087M6X3_9HYPH</name>
<dbReference type="CDD" id="cd02863">
    <property type="entry name" value="Ubiquinol_oxidase_III"/>
    <property type="match status" value="1"/>
</dbReference>
<keyword evidence="9 18" id="KW-1133">Transmembrane helix</keyword>
<evidence type="ECO:0000256" key="8">
    <source>
        <dbReference type="ARBA" id="ARBA00022982"/>
    </source>
</evidence>